<dbReference type="PANTHER" id="PTHR42911">
    <property type="entry name" value="MODULATOR OF FTSH PROTEASE HFLC"/>
    <property type="match status" value="1"/>
</dbReference>
<feature type="domain" description="Band 7" evidence="7">
    <location>
        <begin position="20"/>
        <end position="185"/>
    </location>
</feature>
<comment type="function">
    <text evidence="6">HflC and HflK could regulate a protease.</text>
</comment>
<dbReference type="GO" id="GO:0006508">
    <property type="term" value="P:proteolysis"/>
    <property type="evidence" value="ECO:0007669"/>
    <property type="project" value="UniProtKB-KW"/>
</dbReference>
<evidence type="ECO:0000313" key="9">
    <source>
        <dbReference type="Proteomes" id="UP001082899"/>
    </source>
</evidence>
<dbReference type="RefSeq" id="WP_267847956.1">
    <property type="nucleotide sequence ID" value="NZ_JAPMXC010000002.1"/>
</dbReference>
<accession>A0ABT3ZNH1</accession>
<gene>
    <name evidence="8" type="primary">hflC</name>
    <name evidence="8" type="ORF">OVY01_12675</name>
</gene>
<dbReference type="NCBIfam" id="TIGR01932">
    <property type="entry name" value="hflC"/>
    <property type="match status" value="1"/>
</dbReference>
<dbReference type="SUPFAM" id="SSF117892">
    <property type="entry name" value="Band 7/SPFH domain"/>
    <property type="match status" value="1"/>
</dbReference>
<evidence type="ECO:0000313" key="8">
    <source>
        <dbReference type="EMBL" id="MCY0388075.1"/>
    </source>
</evidence>
<keyword evidence="3" id="KW-0812">Transmembrane</keyword>
<evidence type="ECO:0000256" key="6">
    <source>
        <dbReference type="PIRNR" id="PIRNR005651"/>
    </source>
</evidence>
<dbReference type="PIRSF" id="PIRSF005651">
    <property type="entry name" value="HflC"/>
    <property type="match status" value="1"/>
</dbReference>
<dbReference type="InterPro" id="IPR001107">
    <property type="entry name" value="Band_7"/>
</dbReference>
<keyword evidence="8" id="KW-0645">Protease</keyword>
<dbReference type="GO" id="GO:0008233">
    <property type="term" value="F:peptidase activity"/>
    <property type="evidence" value="ECO:0007669"/>
    <property type="project" value="UniProtKB-KW"/>
</dbReference>
<evidence type="ECO:0000256" key="3">
    <source>
        <dbReference type="ARBA" id="ARBA00022692"/>
    </source>
</evidence>
<dbReference type="Pfam" id="PF01145">
    <property type="entry name" value="Band_7"/>
    <property type="match status" value="1"/>
</dbReference>
<reference evidence="8" key="1">
    <citation type="submission" date="2022-11" db="EMBL/GenBank/DDBJ databases">
        <title>Robbsia betulipollinis sp. nov., isolated from pollen of birch (Betula pendula).</title>
        <authorList>
            <person name="Shi H."/>
            <person name="Ambika Manirajan B."/>
            <person name="Ratering S."/>
            <person name="Geissler-Plaum R."/>
            <person name="Schnell S."/>
        </authorList>
    </citation>
    <scope>NUCLEOTIDE SEQUENCE</scope>
    <source>
        <strain evidence="8">Bb-Pol-6</strain>
    </source>
</reference>
<keyword evidence="5" id="KW-0472">Membrane</keyword>
<comment type="subcellular location">
    <subcellularLocation>
        <location evidence="1">Membrane</location>
        <topology evidence="1">Single-pass membrane protein</topology>
    </subcellularLocation>
</comment>
<evidence type="ECO:0000256" key="5">
    <source>
        <dbReference type="ARBA" id="ARBA00023136"/>
    </source>
</evidence>
<dbReference type="InterPro" id="IPR036013">
    <property type="entry name" value="Band_7/SPFH_dom_sf"/>
</dbReference>
<comment type="similarity">
    <text evidence="2 6">Belongs to the band 7/mec-2 family. HflC subfamily.</text>
</comment>
<keyword evidence="4" id="KW-1133">Transmembrane helix</keyword>
<sequence>MNRIIAAIVALVVVLTIASSMFFVVDQRRFAIVFGLGAVKKVISEPGLYFKLPPPFERVVSIDKRIQTIDNAEPDRYITAEKKNLLVDLFVKWRVADPRKYFISFKGDGSLAEDRLKQIIRAALNEEFAKRTVNEVVSNEREVVMQAVQRKVARDAAAIGIAIVDVRLKRVDLLAEISESVYRRMEAERKQVANQLRSTGAAEAEQIRADADRQREVLLSAAYKQTQQVMGDADAQASATYAGAFGRDPSFYEFYKSLEAYRASFRSRSDVIVADPNSAFFKYLRAPDGAPARTAPATR</sequence>
<dbReference type="Gene3D" id="3.30.479.30">
    <property type="entry name" value="Band 7 domain"/>
    <property type="match status" value="1"/>
</dbReference>
<dbReference type="SMART" id="SM00244">
    <property type="entry name" value="PHB"/>
    <property type="match status" value="1"/>
</dbReference>
<dbReference type="Proteomes" id="UP001082899">
    <property type="component" value="Unassembled WGS sequence"/>
</dbReference>
<dbReference type="PANTHER" id="PTHR42911:SF1">
    <property type="entry name" value="MODULATOR OF FTSH PROTEASE HFLC"/>
    <property type="match status" value="1"/>
</dbReference>
<dbReference type="EMBL" id="JAPMXC010000002">
    <property type="protein sequence ID" value="MCY0388075.1"/>
    <property type="molecule type" value="Genomic_DNA"/>
</dbReference>
<proteinExistence type="inferred from homology"/>
<keyword evidence="8" id="KW-0378">Hydrolase</keyword>
<dbReference type="InterPro" id="IPR010200">
    <property type="entry name" value="HflC"/>
</dbReference>
<evidence type="ECO:0000256" key="2">
    <source>
        <dbReference type="ARBA" id="ARBA00007862"/>
    </source>
</evidence>
<evidence type="ECO:0000256" key="4">
    <source>
        <dbReference type="ARBA" id="ARBA00022989"/>
    </source>
</evidence>
<comment type="caution">
    <text evidence="8">The sequence shown here is derived from an EMBL/GenBank/DDBJ whole genome shotgun (WGS) entry which is preliminary data.</text>
</comment>
<evidence type="ECO:0000259" key="7">
    <source>
        <dbReference type="SMART" id="SM00244"/>
    </source>
</evidence>
<evidence type="ECO:0000256" key="1">
    <source>
        <dbReference type="ARBA" id="ARBA00004167"/>
    </source>
</evidence>
<organism evidence="8 9">
    <name type="scientific">Robbsia betulipollinis</name>
    <dbReference type="NCBI Taxonomy" id="2981849"/>
    <lineage>
        <taxon>Bacteria</taxon>
        <taxon>Pseudomonadati</taxon>
        <taxon>Pseudomonadota</taxon>
        <taxon>Betaproteobacteria</taxon>
        <taxon>Burkholderiales</taxon>
        <taxon>Burkholderiaceae</taxon>
        <taxon>Robbsia</taxon>
    </lineage>
</organism>
<dbReference type="CDD" id="cd03405">
    <property type="entry name" value="SPFH_HflC"/>
    <property type="match status" value="1"/>
</dbReference>
<protein>
    <recommendedName>
        <fullName evidence="6">Protein HflC</fullName>
    </recommendedName>
</protein>
<keyword evidence="9" id="KW-1185">Reference proteome</keyword>
<name>A0ABT3ZNH1_9BURK</name>